<evidence type="ECO:0000256" key="10">
    <source>
        <dbReference type="ARBA" id="ARBA00023136"/>
    </source>
</evidence>
<keyword evidence="8" id="KW-0677">Repeat</keyword>
<feature type="chain" id="PRO_5044816365" description="Leucine-rich repeat-containing N-terminal plant-type domain-containing protein" evidence="13">
    <location>
        <begin position="25"/>
        <end position="842"/>
    </location>
</feature>
<dbReference type="InterPro" id="IPR001611">
    <property type="entry name" value="Leu-rich_rpt"/>
</dbReference>
<evidence type="ECO:0000256" key="9">
    <source>
        <dbReference type="ARBA" id="ARBA00022989"/>
    </source>
</evidence>
<evidence type="ECO:0000256" key="6">
    <source>
        <dbReference type="ARBA" id="ARBA00022692"/>
    </source>
</evidence>
<dbReference type="InterPro" id="IPR003591">
    <property type="entry name" value="Leu-rich_rpt_typical-subtyp"/>
</dbReference>
<dbReference type="FunFam" id="3.80.10.10:FF:000649">
    <property type="entry name" value="Leucine Rich Repeat family protein"/>
    <property type="match status" value="1"/>
</dbReference>
<evidence type="ECO:0000313" key="15">
    <source>
        <dbReference type="EMBL" id="CAL4987450.1"/>
    </source>
</evidence>
<reference evidence="15" key="1">
    <citation type="submission" date="2024-10" db="EMBL/GenBank/DDBJ databases">
        <authorList>
            <person name="Ryan C."/>
        </authorList>
    </citation>
    <scope>NUCLEOTIDE SEQUENCE [LARGE SCALE GENOMIC DNA]</scope>
</reference>
<keyword evidence="6 12" id="KW-0812">Transmembrane</keyword>
<dbReference type="PANTHER" id="PTHR48063">
    <property type="entry name" value="LRR RECEPTOR-LIKE KINASE"/>
    <property type="match status" value="1"/>
</dbReference>
<sequence>MPPAAKLLLLFVLAASSTLLTTNSLQLQAAIGAAGGSCIPHERDALLSFKHGISSDPMDLLASWQKDGDCCSWRGVRCSNRTGHSMVGQISHSLVSLYNLVHLDLSMNYLNGSSSHLPEFLSTLSNLRYLNLSGIPFSGRVPPHLGNLTKLRYLDLSSFQGQHQMYSTDISWLASLSVLEYLSMSMVNLSTAVDWPDVVNLIPSLKVLSLKYCLLLSVNQSIPRVNLTNLQRLDLSGNIFSHPMASSWLWNLTDLHYLFLADTDLYGQVPDALGNFTSLQVLDLSNHYNRDLSSNKLDGDITEKHFAGLAKLKVLRLSGNSFNITVSSTWTPPFSLQEASLAYCQMGPMFPTWLQFQVNILWVDISSTGIFDKLPDWFSTAFSKATYLDFSQNEIHGRLPKNMERMSVNYFYLSSNKLTGKIPSLLPRNLSHLDLSLNSLSGNLPSKYGSPQLVSLNLFSNHITGGLSGYICELQNLVELDLNNNLFEGALPRCLTIRTLLFVLLRNNSFSGDFPLFLRNCEQLEFLDISRNKFSGKLPQWIGDLTRLRFLLVDQNMFSGNIPTSITNLTNLHHLNLASNRLSGVIPWGISSLKGMTRNYVNLYYFSENPYGGYEELSREIRGYFSAVTKGQELYYKFGIFEMTSIDLSFNQLCGGIPEEITSLDALLNLDLSWNHLSGEVPEKTGVMNLLESLDLSNNMLSGKIPSSLSNLSYLGYLDLSDNNLTGRIPSGRQLDTLYAEHPSMYSGNGGLCGPPLQKMCPGNNASRHDVQNRNEHGFEPMSFYFGLGLGFMLGLWVVFCILLFKKVWRIAYFRLIDSIYYQIYVFVIVTLKRLAREGSTD</sequence>
<evidence type="ECO:0000256" key="11">
    <source>
        <dbReference type="ARBA" id="ARBA00023180"/>
    </source>
</evidence>
<protein>
    <recommendedName>
        <fullName evidence="14">Leucine-rich repeat-containing N-terminal plant-type domain-containing protein</fullName>
    </recommendedName>
</protein>
<dbReference type="InterPro" id="IPR013210">
    <property type="entry name" value="LRR_N_plant-typ"/>
</dbReference>
<dbReference type="SUPFAM" id="SSF52058">
    <property type="entry name" value="L domain-like"/>
    <property type="match status" value="1"/>
</dbReference>
<gene>
    <name evidence="15" type="ORF">URODEC1_LOCUS58817</name>
</gene>
<comment type="similarity">
    <text evidence="2">Belongs to the RLP family.</text>
</comment>
<keyword evidence="16" id="KW-1185">Reference proteome</keyword>
<dbReference type="GO" id="GO:0009742">
    <property type="term" value="P:brassinosteroid mediated signaling pathway"/>
    <property type="evidence" value="ECO:0007669"/>
    <property type="project" value="UniProtKB-KW"/>
</dbReference>
<evidence type="ECO:0000256" key="5">
    <source>
        <dbReference type="ARBA" id="ARBA00022626"/>
    </source>
</evidence>
<keyword evidence="11" id="KW-0325">Glycoprotein</keyword>
<evidence type="ECO:0000256" key="4">
    <source>
        <dbReference type="ARBA" id="ARBA00022614"/>
    </source>
</evidence>
<evidence type="ECO:0000313" key="16">
    <source>
        <dbReference type="Proteomes" id="UP001497457"/>
    </source>
</evidence>
<dbReference type="Pfam" id="PF00560">
    <property type="entry name" value="LRR_1"/>
    <property type="match status" value="6"/>
</dbReference>
<dbReference type="EMBL" id="OZ075133">
    <property type="protein sequence ID" value="CAL4987450.1"/>
    <property type="molecule type" value="Genomic_DNA"/>
</dbReference>
<keyword evidence="10 12" id="KW-0472">Membrane</keyword>
<organism evidence="15 16">
    <name type="scientific">Urochloa decumbens</name>
    <dbReference type="NCBI Taxonomy" id="240449"/>
    <lineage>
        <taxon>Eukaryota</taxon>
        <taxon>Viridiplantae</taxon>
        <taxon>Streptophyta</taxon>
        <taxon>Embryophyta</taxon>
        <taxon>Tracheophyta</taxon>
        <taxon>Spermatophyta</taxon>
        <taxon>Magnoliopsida</taxon>
        <taxon>Liliopsida</taxon>
        <taxon>Poales</taxon>
        <taxon>Poaceae</taxon>
        <taxon>PACMAD clade</taxon>
        <taxon>Panicoideae</taxon>
        <taxon>Panicodae</taxon>
        <taxon>Paniceae</taxon>
        <taxon>Melinidinae</taxon>
        <taxon>Urochloa</taxon>
    </lineage>
</organism>
<comment type="subcellular location">
    <subcellularLocation>
        <location evidence="1">Cell membrane</location>
        <topology evidence="1">Single-pass type I membrane protein</topology>
    </subcellularLocation>
</comment>
<feature type="signal peptide" evidence="13">
    <location>
        <begin position="1"/>
        <end position="24"/>
    </location>
</feature>
<dbReference type="FunFam" id="3.80.10.10:FF:000095">
    <property type="entry name" value="LRR receptor-like serine/threonine-protein kinase GSO1"/>
    <property type="match status" value="1"/>
</dbReference>
<dbReference type="Gene3D" id="3.80.10.10">
    <property type="entry name" value="Ribonuclease Inhibitor"/>
    <property type="match status" value="3"/>
</dbReference>
<dbReference type="Pfam" id="PF08263">
    <property type="entry name" value="LRRNT_2"/>
    <property type="match status" value="1"/>
</dbReference>
<evidence type="ECO:0000256" key="8">
    <source>
        <dbReference type="ARBA" id="ARBA00022737"/>
    </source>
</evidence>
<evidence type="ECO:0000259" key="14">
    <source>
        <dbReference type="Pfam" id="PF08263"/>
    </source>
</evidence>
<accession>A0ABC9AU98</accession>
<dbReference type="InterPro" id="IPR046956">
    <property type="entry name" value="RLP23-like"/>
</dbReference>
<dbReference type="Proteomes" id="UP001497457">
    <property type="component" value="Chromosome 23rd"/>
</dbReference>
<dbReference type="PANTHER" id="PTHR48063:SF90">
    <property type="entry name" value="OS11G0565920 PROTEIN"/>
    <property type="match status" value="1"/>
</dbReference>
<evidence type="ECO:0000256" key="13">
    <source>
        <dbReference type="SAM" id="SignalP"/>
    </source>
</evidence>
<dbReference type="GO" id="GO:0005886">
    <property type="term" value="C:plasma membrane"/>
    <property type="evidence" value="ECO:0007669"/>
    <property type="project" value="UniProtKB-SubCell"/>
</dbReference>
<keyword evidence="4" id="KW-0433">Leucine-rich repeat</keyword>
<keyword evidence="5" id="KW-1070">Brassinosteroid signaling pathway</keyword>
<dbReference type="SUPFAM" id="SSF52047">
    <property type="entry name" value="RNI-like"/>
    <property type="match status" value="1"/>
</dbReference>
<evidence type="ECO:0000256" key="3">
    <source>
        <dbReference type="ARBA" id="ARBA00022475"/>
    </source>
</evidence>
<proteinExistence type="inferred from homology"/>
<dbReference type="InterPro" id="IPR032675">
    <property type="entry name" value="LRR_dom_sf"/>
</dbReference>
<dbReference type="AlphaFoldDB" id="A0ABC9AU98"/>
<evidence type="ECO:0000256" key="12">
    <source>
        <dbReference type="SAM" id="Phobius"/>
    </source>
</evidence>
<evidence type="ECO:0000256" key="1">
    <source>
        <dbReference type="ARBA" id="ARBA00004251"/>
    </source>
</evidence>
<keyword evidence="3" id="KW-1003">Cell membrane</keyword>
<keyword evidence="7 13" id="KW-0732">Signal</keyword>
<feature type="transmembrane region" description="Helical" evidence="12">
    <location>
        <begin position="784"/>
        <end position="805"/>
    </location>
</feature>
<name>A0ABC9AU98_9POAL</name>
<evidence type="ECO:0000256" key="2">
    <source>
        <dbReference type="ARBA" id="ARBA00009592"/>
    </source>
</evidence>
<dbReference type="FunFam" id="3.80.10.10:FF:000111">
    <property type="entry name" value="LRR receptor-like serine/threonine-protein kinase ERECTA"/>
    <property type="match status" value="1"/>
</dbReference>
<keyword evidence="9 12" id="KW-1133">Transmembrane helix</keyword>
<dbReference type="SMART" id="SM00369">
    <property type="entry name" value="LRR_TYP"/>
    <property type="match status" value="6"/>
</dbReference>
<feature type="domain" description="Leucine-rich repeat-containing N-terminal plant-type" evidence="14">
    <location>
        <begin position="40"/>
        <end position="79"/>
    </location>
</feature>
<evidence type="ECO:0000256" key="7">
    <source>
        <dbReference type="ARBA" id="ARBA00022729"/>
    </source>
</evidence>